<keyword evidence="2" id="KW-0238">DNA-binding</keyword>
<protein>
    <submittedName>
        <fullName evidence="5">Tyrosine-type recombinase/integrase</fullName>
    </submittedName>
</protein>
<sequence>MVLQNKKYVNANRFHYNQLKQEISSYQERLVHNDSSVSFRKIENPYFMTENTWTVEIIGSIANFHDQRNKYNRSNKNIRFEFNNPFVNLEMKYVVFHKLFSDEWSFSSLFGTNFTNINRLTRFLNEKHPRLESLLDLNIDKADQEWLFWLENQNILTKTIKNHDVYGEQIVKCPITNFLRHMHFTISKLSDTREEWDKERWDIRTLHATYGINYIKSQSQHFVDFSKIRNPSIRSNVKGYFKLRLLNKNSFSWSTAVIYMNVIPGFLNFICNLEPLWNDLKDLQRSHILKYIESLHQSAKKLTRRNSNPESYIKYNLSAVSKFLDDIQRYEYDIAPKTNTRQLLFPEDRPKRKKKPYDQIDYIPEYVLEQLFANLNYLHPEVQPLVWIAFKTGLRISDVLGLTQDCLVRINGKYYIETDIEKTYVKGHRIPIDDELANMVAALIKKSIENSNEDNNPDKYVFIRFRGSRKGRPYSQFWVGEKLNCLARNANITDESGNVFYFKTHQFRHTYAIKMLNGGADILIVQELLAHASPEMTMRYAKLLENTKRKAFETVVKQGVFSFDMNGKIHEIHKDEEIPYDILETLWRDQKLNAIDNPYGSCRARVNGNCPYAEEPPCLTCNGGSPCKDLAVGLSDMDVPKYEIHIQSTSKMIEVAKQYGRDEIAEKNQKNLDRLTSIYETIRKGNIVFGRLERIKGKQGAKHV</sequence>
<accession>A0ABX1XI36</accession>
<dbReference type="InterPro" id="IPR011010">
    <property type="entry name" value="DNA_brk_join_enz"/>
</dbReference>
<dbReference type="PANTHER" id="PTHR30349">
    <property type="entry name" value="PHAGE INTEGRASE-RELATED"/>
    <property type="match status" value="1"/>
</dbReference>
<feature type="domain" description="Tyr recombinase" evidence="4">
    <location>
        <begin position="358"/>
        <end position="553"/>
    </location>
</feature>
<proteinExistence type="inferred from homology"/>
<evidence type="ECO:0000256" key="1">
    <source>
        <dbReference type="ARBA" id="ARBA00008857"/>
    </source>
</evidence>
<dbReference type="PANTHER" id="PTHR30349:SF41">
    <property type="entry name" value="INTEGRASE_RECOMBINASE PROTEIN MJ0367-RELATED"/>
    <property type="match status" value="1"/>
</dbReference>
<evidence type="ECO:0000256" key="2">
    <source>
        <dbReference type="ARBA" id="ARBA00023125"/>
    </source>
</evidence>
<dbReference type="Proteomes" id="UP000653578">
    <property type="component" value="Unassembled WGS sequence"/>
</dbReference>
<dbReference type="InterPro" id="IPR002104">
    <property type="entry name" value="Integrase_catalytic"/>
</dbReference>
<dbReference type="EMBL" id="WHNY01000067">
    <property type="protein sequence ID" value="NOU67520.1"/>
    <property type="molecule type" value="Genomic_DNA"/>
</dbReference>
<comment type="caution">
    <text evidence="5">The sequence shown here is derived from an EMBL/GenBank/DDBJ whole genome shotgun (WGS) entry which is preliminary data.</text>
</comment>
<dbReference type="InterPro" id="IPR013762">
    <property type="entry name" value="Integrase-like_cat_sf"/>
</dbReference>
<evidence type="ECO:0000313" key="6">
    <source>
        <dbReference type="Proteomes" id="UP000653578"/>
    </source>
</evidence>
<reference evidence="5 6" key="1">
    <citation type="submission" date="2019-10" db="EMBL/GenBank/DDBJ databases">
        <title>Description of Paenibacillus humi sp. nov.</title>
        <authorList>
            <person name="Carlier A."/>
            <person name="Qi S."/>
        </authorList>
    </citation>
    <scope>NUCLEOTIDE SEQUENCE [LARGE SCALE GENOMIC DNA]</scope>
    <source>
        <strain evidence="5 6">LMG 31461</strain>
    </source>
</reference>
<dbReference type="SUPFAM" id="SSF56349">
    <property type="entry name" value="DNA breaking-rejoining enzymes"/>
    <property type="match status" value="1"/>
</dbReference>
<evidence type="ECO:0000256" key="3">
    <source>
        <dbReference type="ARBA" id="ARBA00023172"/>
    </source>
</evidence>
<evidence type="ECO:0000259" key="4">
    <source>
        <dbReference type="PROSITE" id="PS51898"/>
    </source>
</evidence>
<dbReference type="PROSITE" id="PS51898">
    <property type="entry name" value="TYR_RECOMBINASE"/>
    <property type="match status" value="1"/>
</dbReference>
<dbReference type="InterPro" id="IPR050090">
    <property type="entry name" value="Tyrosine_recombinase_XerCD"/>
</dbReference>
<comment type="similarity">
    <text evidence="1">Belongs to the 'phage' integrase family.</text>
</comment>
<evidence type="ECO:0000313" key="5">
    <source>
        <dbReference type="EMBL" id="NOU67520.1"/>
    </source>
</evidence>
<gene>
    <name evidence="5" type="ORF">GC096_26105</name>
</gene>
<keyword evidence="6" id="KW-1185">Reference proteome</keyword>
<dbReference type="Pfam" id="PF00589">
    <property type="entry name" value="Phage_integrase"/>
    <property type="match status" value="1"/>
</dbReference>
<organism evidence="5 6">
    <name type="scientific">Paenibacillus plantarum</name>
    <dbReference type="NCBI Taxonomy" id="2654975"/>
    <lineage>
        <taxon>Bacteria</taxon>
        <taxon>Bacillati</taxon>
        <taxon>Bacillota</taxon>
        <taxon>Bacilli</taxon>
        <taxon>Bacillales</taxon>
        <taxon>Paenibacillaceae</taxon>
        <taxon>Paenibacillus</taxon>
    </lineage>
</organism>
<dbReference type="Gene3D" id="1.10.443.10">
    <property type="entry name" value="Intergrase catalytic core"/>
    <property type="match status" value="1"/>
</dbReference>
<name>A0ABX1XI36_9BACL</name>
<keyword evidence="3" id="KW-0233">DNA recombination</keyword>